<keyword evidence="3" id="KW-1185">Reference proteome</keyword>
<reference evidence="2 3" key="1">
    <citation type="journal article" date="2018" name="Sci. Rep.">
        <title>Genomic signatures of local adaptation to the degree of environmental predictability in rotifers.</title>
        <authorList>
            <person name="Franch-Gras L."/>
            <person name="Hahn C."/>
            <person name="Garcia-Roger E.M."/>
            <person name="Carmona M.J."/>
            <person name="Serra M."/>
            <person name="Gomez A."/>
        </authorList>
    </citation>
    <scope>NUCLEOTIDE SEQUENCE [LARGE SCALE GENOMIC DNA]</scope>
    <source>
        <strain evidence="2">HYR1</strain>
    </source>
</reference>
<feature type="transmembrane region" description="Helical" evidence="1">
    <location>
        <begin position="73"/>
        <end position="92"/>
    </location>
</feature>
<dbReference type="Proteomes" id="UP000276133">
    <property type="component" value="Unassembled WGS sequence"/>
</dbReference>
<comment type="caution">
    <text evidence="2">The sequence shown here is derived from an EMBL/GenBank/DDBJ whole genome shotgun (WGS) entry which is preliminary data.</text>
</comment>
<dbReference type="EMBL" id="REGN01000062">
    <property type="protein sequence ID" value="RNA44728.1"/>
    <property type="molecule type" value="Genomic_DNA"/>
</dbReference>
<protein>
    <submittedName>
        <fullName evidence="2">Uncharacterized protein</fullName>
    </submittedName>
</protein>
<name>A0A3M7TA03_BRAPC</name>
<accession>A0A3M7TA03</accession>
<organism evidence="2 3">
    <name type="scientific">Brachionus plicatilis</name>
    <name type="common">Marine rotifer</name>
    <name type="synonym">Brachionus muelleri</name>
    <dbReference type="NCBI Taxonomy" id="10195"/>
    <lineage>
        <taxon>Eukaryota</taxon>
        <taxon>Metazoa</taxon>
        <taxon>Spiralia</taxon>
        <taxon>Gnathifera</taxon>
        <taxon>Rotifera</taxon>
        <taxon>Eurotatoria</taxon>
        <taxon>Monogononta</taxon>
        <taxon>Pseudotrocha</taxon>
        <taxon>Ploima</taxon>
        <taxon>Brachionidae</taxon>
        <taxon>Brachionus</taxon>
    </lineage>
</organism>
<keyword evidence="1" id="KW-1133">Transmembrane helix</keyword>
<evidence type="ECO:0000313" key="3">
    <source>
        <dbReference type="Proteomes" id="UP000276133"/>
    </source>
</evidence>
<keyword evidence="1" id="KW-0472">Membrane</keyword>
<evidence type="ECO:0000313" key="2">
    <source>
        <dbReference type="EMBL" id="RNA44728.1"/>
    </source>
</evidence>
<keyword evidence="1" id="KW-0812">Transmembrane</keyword>
<sequence length="115" mass="13212">MTIASNDFNYFQRYILKKNSMMGKNSQGSSVNRSHSSISWTLDVITFNKNLSVQDMPNIVKYSLMLCDMPFDFFNLIISCSALHLSILVLEISNFLNKKKQLGFGLDTRELVFEN</sequence>
<gene>
    <name evidence="2" type="ORF">BpHYR1_028681</name>
</gene>
<proteinExistence type="predicted"/>
<dbReference type="AlphaFoldDB" id="A0A3M7TA03"/>
<evidence type="ECO:0000256" key="1">
    <source>
        <dbReference type="SAM" id="Phobius"/>
    </source>
</evidence>